<evidence type="ECO:0000313" key="3">
    <source>
        <dbReference type="Proteomes" id="UP000324222"/>
    </source>
</evidence>
<proteinExistence type="predicted"/>
<dbReference type="AlphaFoldDB" id="A0A5B7E6K1"/>
<organism evidence="2 3">
    <name type="scientific">Portunus trituberculatus</name>
    <name type="common">Swimming crab</name>
    <name type="synonym">Neptunus trituberculatus</name>
    <dbReference type="NCBI Taxonomy" id="210409"/>
    <lineage>
        <taxon>Eukaryota</taxon>
        <taxon>Metazoa</taxon>
        <taxon>Ecdysozoa</taxon>
        <taxon>Arthropoda</taxon>
        <taxon>Crustacea</taxon>
        <taxon>Multicrustacea</taxon>
        <taxon>Malacostraca</taxon>
        <taxon>Eumalacostraca</taxon>
        <taxon>Eucarida</taxon>
        <taxon>Decapoda</taxon>
        <taxon>Pleocyemata</taxon>
        <taxon>Brachyura</taxon>
        <taxon>Eubrachyura</taxon>
        <taxon>Portunoidea</taxon>
        <taxon>Portunidae</taxon>
        <taxon>Portuninae</taxon>
        <taxon>Portunus</taxon>
    </lineage>
</organism>
<gene>
    <name evidence="2" type="ORF">E2C01_022863</name>
</gene>
<sequence>MSGEERCSSRLTADLPPTARVGNKTEEDDEIVRNIINFLTAKSHIAVFMKCKSGGTSILNSRETTRASRTAAAHSATRHMPTRPMFCCSCSHAFALPALPDLAVSCHLFSRSPSRPATHVLAPSFPASVTLNKSL</sequence>
<dbReference type="EMBL" id="VSRR010002103">
    <property type="protein sequence ID" value="MPC29621.1"/>
    <property type="molecule type" value="Genomic_DNA"/>
</dbReference>
<evidence type="ECO:0000256" key="1">
    <source>
        <dbReference type="SAM" id="MobiDB-lite"/>
    </source>
</evidence>
<protein>
    <submittedName>
        <fullName evidence="2">Uncharacterized protein</fullName>
    </submittedName>
</protein>
<name>A0A5B7E6K1_PORTR</name>
<accession>A0A5B7E6K1</accession>
<feature type="region of interest" description="Disordered" evidence="1">
    <location>
        <begin position="1"/>
        <end position="25"/>
    </location>
</feature>
<dbReference type="Proteomes" id="UP000324222">
    <property type="component" value="Unassembled WGS sequence"/>
</dbReference>
<keyword evidence="3" id="KW-1185">Reference proteome</keyword>
<comment type="caution">
    <text evidence="2">The sequence shown here is derived from an EMBL/GenBank/DDBJ whole genome shotgun (WGS) entry which is preliminary data.</text>
</comment>
<evidence type="ECO:0000313" key="2">
    <source>
        <dbReference type="EMBL" id="MPC29621.1"/>
    </source>
</evidence>
<reference evidence="2 3" key="1">
    <citation type="submission" date="2019-05" db="EMBL/GenBank/DDBJ databases">
        <title>Another draft genome of Portunus trituberculatus and its Hox gene families provides insights of decapod evolution.</title>
        <authorList>
            <person name="Jeong J.-H."/>
            <person name="Song I."/>
            <person name="Kim S."/>
            <person name="Choi T."/>
            <person name="Kim D."/>
            <person name="Ryu S."/>
            <person name="Kim W."/>
        </authorList>
    </citation>
    <scope>NUCLEOTIDE SEQUENCE [LARGE SCALE GENOMIC DNA]</scope>
    <source>
        <tissue evidence="2">Muscle</tissue>
    </source>
</reference>